<name>A0A3S4Z0P2_9MICC</name>
<keyword evidence="2" id="KW-1133">Transmembrane helix</keyword>
<feature type="compositionally biased region" description="Polar residues" evidence="1">
    <location>
        <begin position="1"/>
        <end position="18"/>
    </location>
</feature>
<dbReference type="InterPro" id="IPR025241">
    <property type="entry name" value="DUF4190"/>
</dbReference>
<feature type="domain" description="DUF4190" evidence="3">
    <location>
        <begin position="47"/>
        <end position="115"/>
    </location>
</feature>
<evidence type="ECO:0000256" key="1">
    <source>
        <dbReference type="SAM" id="MobiDB-lite"/>
    </source>
</evidence>
<dbReference type="STRING" id="762948.HMPREF0733_10036"/>
<dbReference type="Proteomes" id="UP000270988">
    <property type="component" value="Chromosome"/>
</dbReference>
<feature type="region of interest" description="Disordered" evidence="1">
    <location>
        <begin position="1"/>
        <end position="23"/>
    </location>
</feature>
<accession>A0A3S4Z0P2</accession>
<evidence type="ECO:0000313" key="4">
    <source>
        <dbReference type="EMBL" id="VEJ29777.1"/>
    </source>
</evidence>
<evidence type="ECO:0000313" key="5">
    <source>
        <dbReference type="Proteomes" id="UP000270988"/>
    </source>
</evidence>
<feature type="transmembrane region" description="Helical" evidence="2">
    <location>
        <begin position="52"/>
        <end position="85"/>
    </location>
</feature>
<feature type="transmembrane region" description="Helical" evidence="2">
    <location>
        <begin position="97"/>
        <end position="127"/>
    </location>
</feature>
<organism evidence="4 5">
    <name type="scientific">Rothia dentocariosa</name>
    <dbReference type="NCBI Taxonomy" id="2047"/>
    <lineage>
        <taxon>Bacteria</taxon>
        <taxon>Bacillati</taxon>
        <taxon>Actinomycetota</taxon>
        <taxon>Actinomycetes</taxon>
        <taxon>Micrococcales</taxon>
        <taxon>Micrococcaceae</taxon>
        <taxon>Rothia</taxon>
    </lineage>
</organism>
<reference evidence="4 5" key="1">
    <citation type="submission" date="2018-12" db="EMBL/GenBank/DDBJ databases">
        <authorList>
            <consortium name="Pathogen Informatics"/>
        </authorList>
    </citation>
    <scope>NUCLEOTIDE SEQUENCE [LARGE SCALE GENOMIC DNA]</scope>
    <source>
        <strain evidence="4 5">NCTC10918</strain>
    </source>
</reference>
<dbReference type="EMBL" id="LR134521">
    <property type="protein sequence ID" value="VEJ29777.1"/>
    <property type="molecule type" value="Genomic_DNA"/>
</dbReference>
<keyword evidence="2" id="KW-0472">Membrane</keyword>
<dbReference type="Pfam" id="PF13828">
    <property type="entry name" value="DUF4190"/>
    <property type="match status" value="1"/>
</dbReference>
<evidence type="ECO:0000256" key="2">
    <source>
        <dbReference type="SAM" id="Phobius"/>
    </source>
</evidence>
<keyword evidence="2" id="KW-0812">Transmembrane</keyword>
<protein>
    <recommendedName>
        <fullName evidence="3">DUF4190 domain-containing protein</fullName>
    </recommendedName>
</protein>
<proteinExistence type="predicted"/>
<sequence length="162" mass="16328">MSENVPNTSGHSEGQSEQPKFVPAAPPVAPAGNTYSGYVPTKLPAGLAIASLVLGIVSLIGFIPVISFVTCLTAITGLVLGIIALRKVAKGTGGGKGLAIGGVVVSAVALIISVLISVFFVIGVMMIQDCKNTGVQNSDGSVTCSINGQKMTVRTDGTTSVR</sequence>
<evidence type="ECO:0000259" key="3">
    <source>
        <dbReference type="Pfam" id="PF13828"/>
    </source>
</evidence>
<dbReference type="AlphaFoldDB" id="A0A3S4Z0P2"/>
<gene>
    <name evidence="4" type="ORF">NCTC10918_01048</name>
</gene>